<comment type="caution">
    <text evidence="2">The sequence shown here is derived from an EMBL/GenBank/DDBJ whole genome shotgun (WGS) entry which is preliminary data.</text>
</comment>
<sequence length="122" mass="13458">MEAIFREVSQHIALALEAISVLMIAIGALEALAKILIPLFRHDASQGTRRAAWLGLARWLLLGLEFMLAADIVRTAIAPTWDDIGMLGAIALIRTFLNYFLERDLENAAREATTPAEVEATR</sequence>
<gene>
    <name evidence="2" type="ORF">LK996_00355</name>
</gene>
<keyword evidence="1" id="KW-1133">Transmembrane helix</keyword>
<feature type="transmembrane region" description="Helical" evidence="1">
    <location>
        <begin position="51"/>
        <end position="72"/>
    </location>
</feature>
<dbReference type="EMBL" id="JAJGAK010000001">
    <property type="protein sequence ID" value="MCC8361538.1"/>
    <property type="molecule type" value="Genomic_DNA"/>
</dbReference>
<keyword evidence="1" id="KW-0812">Transmembrane</keyword>
<dbReference type="Pfam" id="PF07784">
    <property type="entry name" value="DUF1622"/>
    <property type="match status" value="1"/>
</dbReference>
<name>A0ABS8JDA2_9GAMM</name>
<dbReference type="InterPro" id="IPR012427">
    <property type="entry name" value="DUF1622"/>
</dbReference>
<feature type="transmembrane region" description="Helical" evidence="1">
    <location>
        <begin position="84"/>
        <end position="101"/>
    </location>
</feature>
<dbReference type="PANTHER" id="PTHR38468">
    <property type="entry name" value="SLL0939 PROTEIN"/>
    <property type="match status" value="1"/>
</dbReference>
<proteinExistence type="predicted"/>
<keyword evidence="1" id="KW-0472">Membrane</keyword>
<protein>
    <submittedName>
        <fullName evidence="2">DUF1622 domain-containing protein</fullName>
    </submittedName>
</protein>
<organism evidence="2 3">
    <name type="scientific">Noviluteimonas lactosilytica</name>
    <dbReference type="NCBI Taxonomy" id="2888523"/>
    <lineage>
        <taxon>Bacteria</taxon>
        <taxon>Pseudomonadati</taxon>
        <taxon>Pseudomonadota</taxon>
        <taxon>Gammaproteobacteria</taxon>
        <taxon>Lysobacterales</taxon>
        <taxon>Lysobacteraceae</taxon>
        <taxon>Noviluteimonas</taxon>
    </lineage>
</organism>
<evidence type="ECO:0000256" key="1">
    <source>
        <dbReference type="SAM" id="Phobius"/>
    </source>
</evidence>
<feature type="transmembrane region" description="Helical" evidence="1">
    <location>
        <begin position="12"/>
        <end position="39"/>
    </location>
</feature>
<reference evidence="2" key="1">
    <citation type="submission" date="2021-10" db="EMBL/GenBank/DDBJ databases">
        <authorList>
            <person name="Lyu M."/>
            <person name="Wang X."/>
            <person name="Meng X."/>
            <person name="Xu K."/>
        </authorList>
    </citation>
    <scope>NUCLEOTIDE SEQUENCE</scope>
    <source>
        <strain evidence="2">A6</strain>
    </source>
</reference>
<dbReference type="Proteomes" id="UP001165293">
    <property type="component" value="Unassembled WGS sequence"/>
</dbReference>
<dbReference type="RefSeq" id="WP_230525192.1">
    <property type="nucleotide sequence ID" value="NZ_JAJGAK010000001.1"/>
</dbReference>
<evidence type="ECO:0000313" key="2">
    <source>
        <dbReference type="EMBL" id="MCC8361538.1"/>
    </source>
</evidence>
<accession>A0ABS8JDA2</accession>
<dbReference type="PANTHER" id="PTHR38468:SF1">
    <property type="entry name" value="SLL0939 PROTEIN"/>
    <property type="match status" value="1"/>
</dbReference>
<keyword evidence="3" id="KW-1185">Reference proteome</keyword>
<evidence type="ECO:0000313" key="3">
    <source>
        <dbReference type="Proteomes" id="UP001165293"/>
    </source>
</evidence>